<dbReference type="GO" id="GO:0009338">
    <property type="term" value="C:exodeoxyribonuclease V complex"/>
    <property type="evidence" value="ECO:0007669"/>
    <property type="project" value="InterPro"/>
</dbReference>
<evidence type="ECO:0000256" key="1">
    <source>
        <dbReference type="ARBA" id="ARBA00022722"/>
    </source>
</evidence>
<evidence type="ECO:0000256" key="7">
    <source>
        <dbReference type="ARBA" id="ARBA00022840"/>
    </source>
</evidence>
<keyword evidence="6 11" id="KW-0269">Exonuclease</keyword>
<keyword evidence="15" id="KW-1185">Reference proteome</keyword>
<accession>A0A4U1BBC1</accession>
<protein>
    <recommendedName>
        <fullName evidence="11">RecBCD enzyme subunit RecD</fullName>
        <ecNumber evidence="11">5.6.2.3</ecNumber>
    </recommendedName>
    <alternativeName>
        <fullName evidence="11">DNA 5'-3' helicase subunit RecD</fullName>
    </alternativeName>
    <alternativeName>
        <fullName evidence="11">Exonuclease V subunit RecD</fullName>
        <shortName evidence="11">ExoV subunit RecD</shortName>
    </alternativeName>
    <alternativeName>
        <fullName evidence="11">Helicase/nuclease RecBCD subunit RecD</fullName>
    </alternativeName>
</protein>
<comment type="function">
    <text evidence="11">A helicase/nuclease that prepares dsDNA breaks (DSB) for recombinational DNA repair. Binds to DSBs and unwinds DNA via a highly rapid and processive ATP-dependent bidirectional helicase activity. Unwinds dsDNA until it encounters a Chi (crossover hotspot instigator) sequence from the 3' direction. Cuts ssDNA a few nucleotides 3' to the Chi site. The properties and activities of the enzyme are changed at Chi. The Chi-altered holoenzyme produces a long 3'-ssDNA overhang and facilitates RecA-binding to the ssDNA for homologous DNA recombination and repair. Holoenzyme degrades any linearized DNA that is unable to undergo homologous recombination. In the holoenzyme this subunit has ssDNA-dependent ATPase and 5'-3' helicase activity. When added to pre-assembled RecBC greatly stimulates nuclease activity and augments holoenzyme processivity. Negatively regulates the RecA-loading ability of RecBCD.</text>
</comment>
<dbReference type="CDD" id="cd18809">
    <property type="entry name" value="SF1_C_RecD"/>
    <property type="match status" value="1"/>
</dbReference>
<keyword evidence="1 11" id="KW-0540">Nuclease</keyword>
<dbReference type="NCBIfam" id="TIGR01447">
    <property type="entry name" value="recD"/>
    <property type="match status" value="1"/>
</dbReference>
<comment type="subunit">
    <text evidence="11">Heterotrimer of RecB, RecC and RecD. All subunits contribute to DNA-binding.</text>
</comment>
<comment type="miscellaneous">
    <text evidence="11">In the RecBCD complex, RecB has a slow 3'-5' helicase, an exonuclease activity and loads RecA onto ssDNA, RecD has a fast 5'-3' helicase activity, while RecC stimulates the ATPase and processivity of the RecB helicase and contributes to recognition of the Chi site.</text>
</comment>
<dbReference type="EMBL" id="SWCI01000014">
    <property type="protein sequence ID" value="TKB47319.1"/>
    <property type="molecule type" value="Genomic_DNA"/>
</dbReference>
<comment type="similarity">
    <text evidence="11">Belongs to the RecD family.</text>
</comment>
<evidence type="ECO:0000256" key="4">
    <source>
        <dbReference type="ARBA" id="ARBA00022801"/>
    </source>
</evidence>
<dbReference type="AlphaFoldDB" id="A0A4U1BBC1"/>
<sequence length="682" mass="74057">MSLNELMQQLKAYLAEGWLRPLDLALAKLLLEQQPDTPAQVVLAAVWTSHQLGRGHLCLELSLLLQRPGEVLALPPEGRKPAQLPHPGELMASWSEPGLIQALGASPLVASVEGEGCEPLVLSQGRLYLRRYYRYECQVAQQIHDRLRPLPVEPESTRTQLAQLFAPLKSADEARGDSVHWQSVAAALACRSRFTVISGGPGTGKTTTVVRLLAALQGPRLAQGEPLRIRLAAPTGKAAARLSESLSGALNQLPEGVRGSIPTQVTTLHRLLGSRPDSRHFRHHRGNPLHLDLLVVDEASMVDLEMMAALLQALPEHASLILLGDKDQLASVEAGAVLGDLCRNADEANYHDATLAYLARASGYDLAPWQGQGTALDQQIALLRKSHRFDANSGIGRLAAAVNIGDSRDVARLFGQPWPDLLSASLGGEQDRALERLCIEGDASPARTIDGGQPLGYRHYLERMRQGLDRLEQQAAQCSVPAQWLALVQAQQQWALDLHRAFGAFQLLCAVRDGEFGVAGLNRRIAQALKGAGLIERDQGWYPGRPVILTRNDYSLKLMNGDIGLCLPLYDELGQRSLRVAFPTPDGGLKSVQPSRLSDVDTVFAMTVHKSQGSEFAHTAMVLPAADSPILTRELLYTGITRAKTWFSLLLPRPQLVASATARRTVRASGLATRLGSLEVTP</sequence>
<feature type="domain" description="UvrD-like helicase C-terminal" evidence="12">
    <location>
        <begin position="603"/>
        <end position="648"/>
    </location>
</feature>
<reference evidence="14 15" key="1">
    <citation type="submission" date="2019-04" db="EMBL/GenBank/DDBJ databases">
        <authorList>
            <person name="Hwang J.C."/>
        </authorList>
    </citation>
    <scope>NUCLEOTIDE SEQUENCE [LARGE SCALE GENOMIC DNA]</scope>
    <source>
        <strain evidence="14 15">IMCC35001</strain>
    </source>
</reference>
<evidence type="ECO:0000256" key="5">
    <source>
        <dbReference type="ARBA" id="ARBA00022806"/>
    </source>
</evidence>
<dbReference type="Proteomes" id="UP000305674">
    <property type="component" value="Unassembled WGS sequence"/>
</dbReference>
<evidence type="ECO:0000256" key="9">
    <source>
        <dbReference type="ARBA" id="ARBA00023204"/>
    </source>
</evidence>
<dbReference type="GO" id="GO:0003677">
    <property type="term" value="F:DNA binding"/>
    <property type="evidence" value="ECO:0007669"/>
    <property type="project" value="UniProtKB-UniRule"/>
</dbReference>
<keyword evidence="7 11" id="KW-0067">ATP-binding</keyword>
<keyword evidence="2 11" id="KW-0547">Nucleotide-binding</keyword>
<keyword evidence="4 11" id="KW-0378">Hydrolase</keyword>
<gene>
    <name evidence="11 14" type="primary">recD</name>
    <name evidence="14" type="ORF">FCL40_15830</name>
</gene>
<dbReference type="PANTHER" id="PTHR43788:SF6">
    <property type="entry name" value="DNA HELICASE B"/>
    <property type="match status" value="1"/>
</dbReference>
<dbReference type="SUPFAM" id="SSF52540">
    <property type="entry name" value="P-loop containing nucleoside triphosphate hydrolases"/>
    <property type="match status" value="2"/>
</dbReference>
<dbReference type="Pfam" id="PF13538">
    <property type="entry name" value="UvrD_C_2"/>
    <property type="match status" value="1"/>
</dbReference>
<organism evidence="14 15">
    <name type="scientific">Ferrimonas sediminicola</name>
    <dbReference type="NCBI Taxonomy" id="2569538"/>
    <lineage>
        <taxon>Bacteria</taxon>
        <taxon>Pseudomonadati</taxon>
        <taxon>Pseudomonadota</taxon>
        <taxon>Gammaproteobacteria</taxon>
        <taxon>Alteromonadales</taxon>
        <taxon>Ferrimonadaceae</taxon>
        <taxon>Ferrimonas</taxon>
    </lineage>
</organism>
<keyword evidence="10 11" id="KW-0413">Isomerase</keyword>
<evidence type="ECO:0000256" key="10">
    <source>
        <dbReference type="ARBA" id="ARBA00023235"/>
    </source>
</evidence>
<dbReference type="InterPro" id="IPR027417">
    <property type="entry name" value="P-loop_NTPase"/>
</dbReference>
<dbReference type="InterPro" id="IPR049550">
    <property type="entry name" value="RecD_N"/>
</dbReference>
<dbReference type="GO" id="GO:0008854">
    <property type="term" value="F:exodeoxyribonuclease V activity"/>
    <property type="evidence" value="ECO:0007669"/>
    <property type="project" value="InterPro"/>
</dbReference>
<dbReference type="InterPro" id="IPR027785">
    <property type="entry name" value="UvrD-like_helicase_C"/>
</dbReference>
<dbReference type="InterPro" id="IPR006344">
    <property type="entry name" value="RecD"/>
</dbReference>
<dbReference type="EC" id="5.6.2.3" evidence="11"/>
<name>A0A4U1BBC1_9GAMM</name>
<feature type="binding site" evidence="11">
    <location>
        <begin position="199"/>
        <end position="206"/>
    </location>
    <ligand>
        <name>ATP</name>
        <dbReference type="ChEBI" id="CHEBI:30616"/>
    </ligand>
</feature>
<evidence type="ECO:0000256" key="8">
    <source>
        <dbReference type="ARBA" id="ARBA00023125"/>
    </source>
</evidence>
<dbReference type="GO" id="GO:0000724">
    <property type="term" value="P:double-strand break repair via homologous recombination"/>
    <property type="evidence" value="ECO:0007669"/>
    <property type="project" value="UniProtKB-UniRule"/>
</dbReference>
<evidence type="ECO:0000259" key="13">
    <source>
        <dbReference type="Pfam" id="PF21185"/>
    </source>
</evidence>
<dbReference type="InterPro" id="IPR050534">
    <property type="entry name" value="Coronavir_polyprotein_1ab"/>
</dbReference>
<dbReference type="RefSeq" id="WP_136854275.1">
    <property type="nucleotide sequence ID" value="NZ_SWCI01000014.1"/>
</dbReference>
<comment type="catalytic activity">
    <reaction evidence="11">
        <text>ATP + H2O = ADP + phosphate + H(+)</text>
        <dbReference type="Rhea" id="RHEA:13065"/>
        <dbReference type="ChEBI" id="CHEBI:15377"/>
        <dbReference type="ChEBI" id="CHEBI:15378"/>
        <dbReference type="ChEBI" id="CHEBI:30616"/>
        <dbReference type="ChEBI" id="CHEBI:43474"/>
        <dbReference type="ChEBI" id="CHEBI:456216"/>
        <dbReference type="EC" id="5.6.2.3"/>
    </reaction>
</comment>
<dbReference type="CDD" id="cd17933">
    <property type="entry name" value="DEXSc_RecD-like"/>
    <property type="match status" value="1"/>
</dbReference>
<dbReference type="GO" id="GO:0005524">
    <property type="term" value="F:ATP binding"/>
    <property type="evidence" value="ECO:0007669"/>
    <property type="project" value="UniProtKB-UniRule"/>
</dbReference>
<evidence type="ECO:0000256" key="3">
    <source>
        <dbReference type="ARBA" id="ARBA00022763"/>
    </source>
</evidence>
<dbReference type="GO" id="GO:0016887">
    <property type="term" value="F:ATP hydrolysis activity"/>
    <property type="evidence" value="ECO:0007669"/>
    <property type="project" value="RHEA"/>
</dbReference>
<dbReference type="Gene3D" id="1.10.10.1020">
    <property type="entry name" value="RecBCD complex, subunit RecD, N-terminal domain"/>
    <property type="match status" value="1"/>
</dbReference>
<dbReference type="OrthoDB" id="9803432at2"/>
<dbReference type="InterPro" id="IPR041851">
    <property type="entry name" value="RecD_N_sf"/>
</dbReference>
<dbReference type="GO" id="GO:0017116">
    <property type="term" value="F:single-stranded DNA helicase activity"/>
    <property type="evidence" value="ECO:0007669"/>
    <property type="project" value="TreeGrafter"/>
</dbReference>
<evidence type="ECO:0000256" key="2">
    <source>
        <dbReference type="ARBA" id="ARBA00022741"/>
    </source>
</evidence>
<comment type="caution">
    <text evidence="14">The sequence shown here is derived from an EMBL/GenBank/DDBJ whole genome shotgun (WGS) entry which is preliminary data.</text>
</comment>
<evidence type="ECO:0000256" key="6">
    <source>
        <dbReference type="ARBA" id="ARBA00022839"/>
    </source>
</evidence>
<keyword evidence="8 11" id="KW-0238">DNA-binding</keyword>
<keyword evidence="3 11" id="KW-0227">DNA damage</keyword>
<keyword evidence="5 11" id="KW-0347">Helicase</keyword>
<evidence type="ECO:0000313" key="14">
    <source>
        <dbReference type="EMBL" id="TKB47319.1"/>
    </source>
</evidence>
<keyword evidence="9 11" id="KW-0234">DNA repair</keyword>
<feature type="domain" description="RecBCD enzyme subunit RecD N-terminal" evidence="13">
    <location>
        <begin position="16"/>
        <end position="128"/>
    </location>
</feature>
<evidence type="ECO:0000259" key="12">
    <source>
        <dbReference type="Pfam" id="PF13538"/>
    </source>
</evidence>
<proteinExistence type="inferred from homology"/>
<evidence type="ECO:0000256" key="11">
    <source>
        <dbReference type="HAMAP-Rule" id="MF_01487"/>
    </source>
</evidence>
<dbReference type="PANTHER" id="PTHR43788">
    <property type="entry name" value="DNA2/NAM7 HELICASE FAMILY MEMBER"/>
    <property type="match status" value="1"/>
</dbReference>
<dbReference type="Gene3D" id="3.40.50.300">
    <property type="entry name" value="P-loop containing nucleotide triphosphate hydrolases"/>
    <property type="match status" value="3"/>
</dbReference>
<dbReference type="HAMAP" id="MF_01487">
    <property type="entry name" value="RecD"/>
    <property type="match status" value="1"/>
</dbReference>
<dbReference type="Pfam" id="PF13245">
    <property type="entry name" value="AAA_19"/>
    <property type="match status" value="1"/>
</dbReference>
<evidence type="ECO:0000313" key="15">
    <source>
        <dbReference type="Proteomes" id="UP000305674"/>
    </source>
</evidence>
<dbReference type="Pfam" id="PF21185">
    <property type="entry name" value="RecD_N"/>
    <property type="match status" value="1"/>
</dbReference>
<dbReference type="GO" id="GO:0043139">
    <property type="term" value="F:5'-3' DNA helicase activity"/>
    <property type="evidence" value="ECO:0007669"/>
    <property type="project" value="UniProtKB-UniRule"/>
</dbReference>